<comment type="caution">
    <text evidence="1">The sequence shown here is derived from an EMBL/GenBank/DDBJ whole genome shotgun (WGS) entry which is preliminary data.</text>
</comment>
<evidence type="ECO:0000313" key="1">
    <source>
        <dbReference type="EMBL" id="KAH0575053.1"/>
    </source>
</evidence>
<dbReference type="RefSeq" id="XP_067765826.1">
    <property type="nucleotide sequence ID" value="XM_067906558.1"/>
</dbReference>
<dbReference type="Proteomes" id="UP000018208">
    <property type="component" value="Unassembled WGS sequence"/>
</dbReference>
<gene>
    <name evidence="1" type="ORF">SS50377_22674</name>
</gene>
<keyword evidence="2" id="KW-1185">Reference proteome</keyword>
<dbReference type="AlphaFoldDB" id="A0A9P8LVY5"/>
<dbReference type="GeneID" id="94296697"/>
<dbReference type="EMBL" id="AUWU02000003">
    <property type="protein sequence ID" value="KAH0575053.1"/>
    <property type="molecule type" value="Genomic_DNA"/>
</dbReference>
<protein>
    <submittedName>
        <fullName evidence="1">Uncharacterized protein</fullName>
    </submittedName>
</protein>
<sequence length="77" mass="8990">MEPLNLKEHIAFWVLETSLPGTPVASARKLFEPPFSSLMPQLQQLFQTTIQIEVTGNILERWLDELQDQTLKQFFLF</sequence>
<proteinExistence type="predicted"/>
<accession>A0A9P8LVY5</accession>
<evidence type="ECO:0000313" key="2">
    <source>
        <dbReference type="Proteomes" id="UP000018208"/>
    </source>
</evidence>
<name>A0A9P8LVY5_9EUKA</name>
<dbReference type="KEGG" id="ssao:94296697"/>
<organism evidence="1 2">
    <name type="scientific">Spironucleus salmonicida</name>
    <dbReference type="NCBI Taxonomy" id="348837"/>
    <lineage>
        <taxon>Eukaryota</taxon>
        <taxon>Metamonada</taxon>
        <taxon>Diplomonadida</taxon>
        <taxon>Hexamitidae</taxon>
        <taxon>Hexamitinae</taxon>
        <taxon>Spironucleus</taxon>
    </lineage>
</organism>
<reference evidence="1 2" key="1">
    <citation type="journal article" date="2014" name="PLoS Genet.">
        <title>The Genome of Spironucleus salmonicida Highlights a Fish Pathogen Adapted to Fluctuating Environments.</title>
        <authorList>
            <person name="Xu F."/>
            <person name="Jerlstrom-Hultqvist J."/>
            <person name="Einarsson E."/>
            <person name="Astvaldsson A."/>
            <person name="Svard S.G."/>
            <person name="Andersson J.O."/>
        </authorList>
    </citation>
    <scope>NUCLEOTIDE SEQUENCE [LARGE SCALE GENOMIC DNA]</scope>
    <source>
        <strain evidence="1 2">ATCC 50377</strain>
    </source>
</reference>